<dbReference type="PANTHER" id="PTHR30290:SF9">
    <property type="entry name" value="OLIGOPEPTIDE-BINDING PROTEIN APPA"/>
    <property type="match status" value="1"/>
</dbReference>
<dbReference type="Pfam" id="PF00496">
    <property type="entry name" value="SBP_bac_5"/>
    <property type="match status" value="1"/>
</dbReference>
<dbReference type="CDD" id="cd08512">
    <property type="entry name" value="PBP2_NikA_DppA_OppA_like_7"/>
    <property type="match status" value="1"/>
</dbReference>
<feature type="chain" id="PRO_5045506032" evidence="4">
    <location>
        <begin position="24"/>
        <end position="524"/>
    </location>
</feature>
<dbReference type="PIRSF" id="PIRSF002741">
    <property type="entry name" value="MppA"/>
    <property type="match status" value="1"/>
</dbReference>
<comment type="similarity">
    <text evidence="1">Belongs to the bacterial solute-binding protein 5 family.</text>
</comment>
<dbReference type="EMBL" id="CP139368">
    <property type="protein sequence ID" value="WPR90722.1"/>
    <property type="molecule type" value="Genomic_DNA"/>
</dbReference>
<feature type="signal peptide" evidence="4">
    <location>
        <begin position="1"/>
        <end position="23"/>
    </location>
</feature>
<dbReference type="PANTHER" id="PTHR30290">
    <property type="entry name" value="PERIPLASMIC BINDING COMPONENT OF ABC TRANSPORTER"/>
    <property type="match status" value="1"/>
</dbReference>
<evidence type="ECO:0000256" key="1">
    <source>
        <dbReference type="ARBA" id="ARBA00005695"/>
    </source>
</evidence>
<evidence type="ECO:0000256" key="4">
    <source>
        <dbReference type="SAM" id="SignalP"/>
    </source>
</evidence>
<dbReference type="RefSeq" id="WP_320943426.1">
    <property type="nucleotide sequence ID" value="NZ_BAABEU010000011.1"/>
</dbReference>
<evidence type="ECO:0000256" key="2">
    <source>
        <dbReference type="ARBA" id="ARBA00022448"/>
    </source>
</evidence>
<evidence type="ECO:0000313" key="7">
    <source>
        <dbReference type="Proteomes" id="UP001323798"/>
    </source>
</evidence>
<dbReference type="PROSITE" id="PS51257">
    <property type="entry name" value="PROKAR_LIPOPROTEIN"/>
    <property type="match status" value="1"/>
</dbReference>
<protein>
    <submittedName>
        <fullName evidence="6">ABC transporter substrate-binding protein</fullName>
    </submittedName>
</protein>
<dbReference type="Gene3D" id="3.10.105.10">
    <property type="entry name" value="Dipeptide-binding Protein, Domain 3"/>
    <property type="match status" value="1"/>
</dbReference>
<reference evidence="6 7" key="1">
    <citation type="submission" date="2023-11" db="EMBL/GenBank/DDBJ databases">
        <title>Genome sequence of Microbacterium rhizosphaerae KACC 19337.</title>
        <authorList>
            <person name="Choi H."/>
            <person name="Kim S."/>
            <person name="Kim Y."/>
            <person name="Kwon S.-W."/>
            <person name="Heo J."/>
        </authorList>
    </citation>
    <scope>NUCLEOTIDE SEQUENCE [LARGE SCALE GENOMIC DNA]</scope>
    <source>
        <strain evidence="6 7">KACC 19337</strain>
    </source>
</reference>
<evidence type="ECO:0000256" key="3">
    <source>
        <dbReference type="ARBA" id="ARBA00022729"/>
    </source>
</evidence>
<dbReference type="Gene3D" id="3.40.190.10">
    <property type="entry name" value="Periplasmic binding protein-like II"/>
    <property type="match status" value="1"/>
</dbReference>
<organism evidence="6 7">
    <name type="scientific">Microbacterium rhizosphaerae</name>
    <dbReference type="NCBI Taxonomy" id="1678237"/>
    <lineage>
        <taxon>Bacteria</taxon>
        <taxon>Bacillati</taxon>
        <taxon>Actinomycetota</taxon>
        <taxon>Actinomycetes</taxon>
        <taxon>Micrococcales</taxon>
        <taxon>Microbacteriaceae</taxon>
        <taxon>Microbacterium</taxon>
    </lineage>
</organism>
<keyword evidence="3 4" id="KW-0732">Signal</keyword>
<gene>
    <name evidence="6" type="ORF">SM116_05365</name>
</gene>
<feature type="domain" description="Solute-binding protein family 5" evidence="5">
    <location>
        <begin position="84"/>
        <end position="437"/>
    </location>
</feature>
<keyword evidence="7" id="KW-1185">Reference proteome</keyword>
<evidence type="ECO:0000259" key="5">
    <source>
        <dbReference type="Pfam" id="PF00496"/>
    </source>
</evidence>
<accession>A0ABZ0SSS6</accession>
<name>A0ABZ0SSS6_9MICO</name>
<dbReference type="InterPro" id="IPR000914">
    <property type="entry name" value="SBP_5_dom"/>
</dbReference>
<sequence length="524" mass="56399">MNRMHLRATMLVTVSGVAALALAGCGLQTGQKQTADSTSASTRIVVGSSNVAETLDPQQASDAHNDFNVAGVYDRLVDYDSDGKMIPKLATEWRFNSDATQLTLTLRDGVTFHSGNAFTADDVVYTLDRVKKIGSGVASFLSDYVSATAPDAKHVVITLSKPDLDFIGALSPIYILDARTVKANEGSDDAQGWLGSHEAGSGPFEIKTYKANQELDLARYKKYWDYTDQRPAALILRMISDHTAARDELLAGNIDITMGLNAVDIEGISKNSAYEIVNIPASRETYAWLNTQGKITGDEKVREAIQLAYDYSGHLSSALGNQGSIATKILPEGISCRVDAGKPTQDLAKAKQLIDQAGVSGATVTVAYQPTVPEFNAAGTILQDSLKKIGLNANLVAVTFPQYSQMVSSQATMPDIALAWDFAAFPAAGPMLQREWDSSAAGKTNFTWYSNPKVDRLLADAQTATSADKACQDYTAVQKQVIADHALLYIANPSVAMVSDKKVQTIPFSPTQQDFNVGTLRMSR</sequence>
<dbReference type="Gene3D" id="3.90.76.10">
    <property type="entry name" value="Dipeptide-binding Protein, Domain 1"/>
    <property type="match status" value="1"/>
</dbReference>
<proteinExistence type="inferred from homology"/>
<dbReference type="Proteomes" id="UP001323798">
    <property type="component" value="Chromosome"/>
</dbReference>
<dbReference type="InterPro" id="IPR030678">
    <property type="entry name" value="Peptide/Ni-bd"/>
</dbReference>
<dbReference type="SUPFAM" id="SSF53850">
    <property type="entry name" value="Periplasmic binding protein-like II"/>
    <property type="match status" value="1"/>
</dbReference>
<keyword evidence="2" id="KW-0813">Transport</keyword>
<evidence type="ECO:0000313" key="6">
    <source>
        <dbReference type="EMBL" id="WPR90722.1"/>
    </source>
</evidence>
<dbReference type="InterPro" id="IPR039424">
    <property type="entry name" value="SBP_5"/>
</dbReference>